<reference evidence="2 3" key="1">
    <citation type="submission" date="2020-07" db="EMBL/GenBank/DDBJ databases">
        <title>Halosimplex pelagicum sp. nov. and Halosimplex rubrum sp. nov., isolated from salted brown alga Laminaria, and emended description of the genus Halosimplex.</title>
        <authorList>
            <person name="Cui H."/>
        </authorList>
    </citation>
    <scope>NUCLEOTIDE SEQUENCE [LARGE SCALE GENOMIC DNA]</scope>
    <source>
        <strain evidence="2 3">R27</strain>
    </source>
</reference>
<keyword evidence="3" id="KW-1185">Reference proteome</keyword>
<dbReference type="RefSeq" id="WP_179908161.1">
    <property type="nucleotide sequence ID" value="NZ_CP058910.1"/>
</dbReference>
<evidence type="ECO:0000256" key="1">
    <source>
        <dbReference type="SAM" id="MobiDB-lite"/>
    </source>
</evidence>
<dbReference type="GeneID" id="56078875"/>
<dbReference type="OrthoDB" id="240868at2157"/>
<dbReference type="Proteomes" id="UP000509667">
    <property type="component" value="Chromosome"/>
</dbReference>
<feature type="region of interest" description="Disordered" evidence="1">
    <location>
        <begin position="150"/>
        <end position="226"/>
    </location>
</feature>
<dbReference type="AlphaFoldDB" id="A0A7D5PBB4"/>
<sequence length="226" mass="24130">MTGPIPSERFAGAVPALGSELRVHRDRLEYDPGGLRGLVGRPKTVDIAAIDLVVRRDGRLDRLLGAGSYDLIRSGEPTVRLYHLADTDGVERALGGRVPAPRDRVEVVDEAEARAALQQRRVAWRRWPDDEPLPRSAVVTDPDLVERLHAGEEIEGPEVTRAEDARPSGVTATDFENGTFPGGGGGGDADFTGGSARHSPGHASNERGTEPNVGSDEATDMSDGGW</sequence>
<evidence type="ECO:0000313" key="3">
    <source>
        <dbReference type="Proteomes" id="UP000509667"/>
    </source>
</evidence>
<gene>
    <name evidence="2" type="ORF">HZS55_13390</name>
</gene>
<protein>
    <submittedName>
        <fullName evidence="2">Uncharacterized protein</fullName>
    </submittedName>
</protein>
<name>A0A7D5PBB4_9EURY</name>
<dbReference type="EMBL" id="CP058910">
    <property type="protein sequence ID" value="QLH78239.1"/>
    <property type="molecule type" value="Genomic_DNA"/>
</dbReference>
<accession>A0A7D5PBB4</accession>
<feature type="compositionally biased region" description="Basic and acidic residues" evidence="1">
    <location>
        <begin position="150"/>
        <end position="166"/>
    </location>
</feature>
<dbReference type="KEGG" id="hrr:HZS55_13390"/>
<evidence type="ECO:0000313" key="2">
    <source>
        <dbReference type="EMBL" id="QLH78239.1"/>
    </source>
</evidence>
<proteinExistence type="predicted"/>
<organism evidence="2 3">
    <name type="scientific">Halosimplex rubrum</name>
    <dbReference type="NCBI Taxonomy" id="869889"/>
    <lineage>
        <taxon>Archaea</taxon>
        <taxon>Methanobacteriati</taxon>
        <taxon>Methanobacteriota</taxon>
        <taxon>Stenosarchaea group</taxon>
        <taxon>Halobacteria</taxon>
        <taxon>Halobacteriales</taxon>
        <taxon>Haloarculaceae</taxon>
        <taxon>Halosimplex</taxon>
    </lineage>
</organism>